<dbReference type="PANTHER" id="PTHR13630:SF1">
    <property type="entry name" value="GAMMA-SECRETASE-ACTIVATING PROTEIN"/>
    <property type="match status" value="1"/>
</dbReference>
<feature type="domain" description="Gamma-secretase-activating protein C-terminal" evidence="2">
    <location>
        <begin position="928"/>
        <end position="1035"/>
    </location>
</feature>
<dbReference type="GeneID" id="103594355"/>
<dbReference type="InterPro" id="IPR028010">
    <property type="entry name" value="GSAP_C_dom"/>
</dbReference>
<accession>A0ABM0R5A1</accession>
<evidence type="ECO:0000313" key="3">
    <source>
        <dbReference type="Proteomes" id="UP000694923"/>
    </source>
</evidence>
<dbReference type="Proteomes" id="UP000694923">
    <property type="component" value="Unplaced"/>
</dbReference>
<proteinExistence type="predicted"/>
<evidence type="ECO:0000313" key="4">
    <source>
        <dbReference type="RefSeq" id="XP_008575792.1"/>
    </source>
</evidence>
<name>A0ABM0R5A1_GALVR</name>
<reference evidence="4" key="1">
    <citation type="submission" date="2025-08" db="UniProtKB">
        <authorList>
            <consortium name="RefSeq"/>
        </authorList>
    </citation>
    <scope>IDENTIFICATION</scope>
</reference>
<evidence type="ECO:0000259" key="2">
    <source>
        <dbReference type="Pfam" id="PF14959"/>
    </source>
</evidence>
<protein>
    <submittedName>
        <fullName evidence="4">Gamma-secretase-activating protein</fullName>
    </submittedName>
</protein>
<dbReference type="Pfam" id="PF14959">
    <property type="entry name" value="GSAP-16"/>
    <property type="match status" value="1"/>
</dbReference>
<feature type="compositionally biased region" description="Basic residues" evidence="1">
    <location>
        <begin position="90"/>
        <end position="99"/>
    </location>
</feature>
<dbReference type="CDD" id="cd23105">
    <property type="entry name" value="GSAP"/>
    <property type="match status" value="1"/>
</dbReference>
<dbReference type="InterPro" id="IPR026172">
    <property type="entry name" value="GSAP_fam"/>
</dbReference>
<gene>
    <name evidence="4" type="primary">GSAP</name>
</gene>
<organism evidence="3 4">
    <name type="scientific">Galeopterus variegatus</name>
    <name type="common">Malayan flying lemur</name>
    <name type="synonym">Cynocephalus variegatus</name>
    <dbReference type="NCBI Taxonomy" id="482537"/>
    <lineage>
        <taxon>Eukaryota</taxon>
        <taxon>Metazoa</taxon>
        <taxon>Chordata</taxon>
        <taxon>Craniata</taxon>
        <taxon>Vertebrata</taxon>
        <taxon>Euteleostomi</taxon>
        <taxon>Mammalia</taxon>
        <taxon>Eutheria</taxon>
        <taxon>Euarchontoglires</taxon>
        <taxon>Dermoptera</taxon>
        <taxon>Cynocephalidae</taxon>
        <taxon>Galeopterus</taxon>
    </lineage>
</organism>
<dbReference type="PANTHER" id="PTHR13630">
    <property type="entry name" value="GAMMA-SECRETASE-ACTIVATING PROTEIN"/>
    <property type="match status" value="1"/>
</dbReference>
<keyword evidence="3" id="KW-1185">Reference proteome</keyword>
<dbReference type="RefSeq" id="XP_008575792.1">
    <property type="nucleotide sequence ID" value="XM_008577570.1"/>
</dbReference>
<feature type="region of interest" description="Disordered" evidence="1">
    <location>
        <begin position="64"/>
        <end position="99"/>
    </location>
</feature>
<sequence>MMVQAFAVILIHEEKGGTHGLVEQKAGRSLGLLVTSGTCPMYFGLPTFRWAAAQVPETRDGLGRRVGAGSPSHSNLGGAKPGWGAPARRGAARVPHHPAKAGAEGWSRLGCSALLASPPASCWPLPAAVHPQWKSRGFGGSRGIALSREGAGSGRAASAGRHSHLTCPGRVLGRERLCQDAGLLRVPVFEKEESWPPSKQRYKYLPVAQAVPTFVRLVSASVWTASVTLADVRFWRAAPQNVKYKSRHAAYIIGRGIKISGHVEPEDLCLRSVCATFSVSDIGQVSLPHLKSIVYQYNEYQCLTCGVVEIDVRTLNCVVLFSYVLENNYESLHVLNVERNGNIIYTYKDDKGNVVFGLYDCQARQNEHLYAFEKDLQVVSCSVNSERTLLAASLVQSTKEGRKNELQPGSKCLTLLVEIYPVNNVKVLKAVDSYIWVQFLYPHVESQPLPENHLLLISEEKYIEQFYIQVTQEDGNRVVIKNSGHLPRDRIAEDFVWAQWDMSEQRLYYIDLKKSRSILKCIQFYADGNFKLMFEAPLDIALSDSGLKLVNFGYDYRQDQEELSKYPTLCVFTNHTGSLCVCYSLKCASWEQITYSVFYFHKGHGKTFTAALGNAGSHVAKGITFLNLDYYVAVYLPGHFLHLLNIQHPDLICHSLFLSGNNEMTDFLPHSHLQSLSGSLVLDWCSGKLYRAFLSQSYLLQFLWNTRLDYEKMAILHCVLSCGPDPRFLEGQIIRWISENASACHSFDPIQEFIIASSYWSVYSETSNVDRLLPYSSVLTWDTEIPGITLVTEEIALPLMKVHSFKGYWEKLNSNLEYVKYAKPQLCYKNSVVRREWHNLISEEKTGKRRSTAYVRNILDNSIKVISNLEARNLEPRLTPLLQEEDNHQRLLMGLMVSELKDHLFRHLQGVEKKKIEQMVLDYISKLLDLICRILESSWRKHNLHSCVLHFNRHGSAAEFAVFHIMTRILEATNSLCLPLPPGFHTLHMILGVHCLPLHNLLHYIDNGVLLLTETAVTRLMKDLDNTEKNEKLKFSIIVRLPPLIGKKICRLWDHPMSSNIISRNHVTRLLQNYKKQPWNSMIDKSSFSVEFLPLNYFIEILTDIESSSQAVYAFEGHDNVDAEFVQEAALKHTTMLLGL</sequence>
<evidence type="ECO:0000256" key="1">
    <source>
        <dbReference type="SAM" id="MobiDB-lite"/>
    </source>
</evidence>